<gene>
    <name evidence="9" type="ORF">ABEB36_001855</name>
</gene>
<feature type="compositionally biased region" description="Basic residues" evidence="6">
    <location>
        <begin position="1"/>
        <end position="11"/>
    </location>
</feature>
<dbReference type="EMBL" id="JBDJPC010000001">
    <property type="protein sequence ID" value="KAL1518194.1"/>
    <property type="molecule type" value="Genomic_DNA"/>
</dbReference>
<evidence type="ECO:0000256" key="6">
    <source>
        <dbReference type="SAM" id="MobiDB-lite"/>
    </source>
</evidence>
<feature type="region of interest" description="Disordered" evidence="6">
    <location>
        <begin position="1"/>
        <end position="36"/>
    </location>
</feature>
<feature type="transmembrane region" description="Helical" evidence="7">
    <location>
        <begin position="431"/>
        <end position="452"/>
    </location>
</feature>
<keyword evidence="4 7" id="KW-1133">Transmembrane helix</keyword>
<feature type="domain" description="TMC" evidence="8">
    <location>
        <begin position="511"/>
        <end position="621"/>
    </location>
</feature>
<keyword evidence="5 7" id="KW-0472">Membrane</keyword>
<evidence type="ECO:0000256" key="7">
    <source>
        <dbReference type="SAM" id="Phobius"/>
    </source>
</evidence>
<dbReference type="Proteomes" id="UP001566132">
    <property type="component" value="Unassembled WGS sequence"/>
</dbReference>
<dbReference type="GO" id="GO:0016020">
    <property type="term" value="C:membrane"/>
    <property type="evidence" value="ECO:0007669"/>
    <property type="project" value="UniProtKB-SubCell"/>
</dbReference>
<dbReference type="Pfam" id="PF07810">
    <property type="entry name" value="TMC"/>
    <property type="match status" value="1"/>
</dbReference>
<dbReference type="InterPro" id="IPR038900">
    <property type="entry name" value="TMC"/>
</dbReference>
<feature type="transmembrane region" description="Helical" evidence="7">
    <location>
        <begin position="579"/>
        <end position="602"/>
    </location>
</feature>
<proteinExistence type="inferred from homology"/>
<comment type="similarity">
    <text evidence="2">Belongs to the TMC family.</text>
</comment>
<dbReference type="PANTHER" id="PTHR23302:SF24">
    <property type="entry name" value="TMC DOMAIN-CONTAINING PROTEIN"/>
    <property type="match status" value="1"/>
</dbReference>
<feature type="transmembrane region" description="Helical" evidence="7">
    <location>
        <begin position="682"/>
        <end position="706"/>
    </location>
</feature>
<dbReference type="AlphaFoldDB" id="A0ABD1FFY2"/>
<dbReference type="InterPro" id="IPR012496">
    <property type="entry name" value="TMC_dom"/>
</dbReference>
<evidence type="ECO:0000313" key="9">
    <source>
        <dbReference type="EMBL" id="KAL1518194.1"/>
    </source>
</evidence>
<comment type="subcellular location">
    <subcellularLocation>
        <location evidence="1">Membrane</location>
        <topology evidence="1">Multi-pass membrane protein</topology>
    </subcellularLocation>
</comment>
<evidence type="ECO:0000256" key="5">
    <source>
        <dbReference type="ARBA" id="ARBA00023136"/>
    </source>
</evidence>
<evidence type="ECO:0000256" key="3">
    <source>
        <dbReference type="ARBA" id="ARBA00022692"/>
    </source>
</evidence>
<evidence type="ECO:0000256" key="2">
    <source>
        <dbReference type="ARBA" id="ARBA00006510"/>
    </source>
</evidence>
<reference evidence="9 10" key="1">
    <citation type="submission" date="2024-05" db="EMBL/GenBank/DDBJ databases">
        <title>Genetic variation in Jamaican populations of the coffee berry borer (Hypothenemus hampei).</title>
        <authorList>
            <person name="Errbii M."/>
            <person name="Myrie A."/>
        </authorList>
    </citation>
    <scope>NUCLEOTIDE SEQUENCE [LARGE SCALE GENOMIC DNA]</scope>
    <source>
        <strain evidence="9">JA-Hopewell-2020-01-JO</strain>
        <tissue evidence="9">Whole body</tissue>
    </source>
</reference>
<comment type="caution">
    <text evidence="9">The sequence shown here is derived from an EMBL/GenBank/DDBJ whole genome shotgun (WGS) entry which is preliminary data.</text>
</comment>
<feature type="transmembrane region" description="Helical" evidence="7">
    <location>
        <begin position="202"/>
        <end position="225"/>
    </location>
</feature>
<keyword evidence="10" id="KW-1185">Reference proteome</keyword>
<organism evidence="9 10">
    <name type="scientific">Hypothenemus hampei</name>
    <name type="common">Coffee berry borer</name>
    <dbReference type="NCBI Taxonomy" id="57062"/>
    <lineage>
        <taxon>Eukaryota</taxon>
        <taxon>Metazoa</taxon>
        <taxon>Ecdysozoa</taxon>
        <taxon>Arthropoda</taxon>
        <taxon>Hexapoda</taxon>
        <taxon>Insecta</taxon>
        <taxon>Pterygota</taxon>
        <taxon>Neoptera</taxon>
        <taxon>Endopterygota</taxon>
        <taxon>Coleoptera</taxon>
        <taxon>Polyphaga</taxon>
        <taxon>Cucujiformia</taxon>
        <taxon>Curculionidae</taxon>
        <taxon>Scolytinae</taxon>
        <taxon>Hypothenemus</taxon>
    </lineage>
</organism>
<name>A0ABD1FFY2_HYPHA</name>
<evidence type="ECO:0000313" key="10">
    <source>
        <dbReference type="Proteomes" id="UP001566132"/>
    </source>
</evidence>
<evidence type="ECO:0000256" key="4">
    <source>
        <dbReference type="ARBA" id="ARBA00022989"/>
    </source>
</evidence>
<evidence type="ECO:0000256" key="1">
    <source>
        <dbReference type="ARBA" id="ARBA00004141"/>
    </source>
</evidence>
<keyword evidence="3 7" id="KW-0812">Transmembrane</keyword>
<feature type="transmembrane region" description="Helical" evidence="7">
    <location>
        <begin position="386"/>
        <end position="411"/>
    </location>
</feature>
<evidence type="ECO:0000259" key="8">
    <source>
        <dbReference type="Pfam" id="PF07810"/>
    </source>
</evidence>
<dbReference type="PANTHER" id="PTHR23302">
    <property type="entry name" value="TRANSMEMBRANE CHANNEL-RELATED"/>
    <property type="match status" value="1"/>
</dbReference>
<feature type="transmembrane region" description="Helical" evidence="7">
    <location>
        <begin position="623"/>
        <end position="644"/>
    </location>
</feature>
<accession>A0ABD1FFY2</accession>
<sequence length="771" mass="88799">MSGGEKKRKGTRSQGWEEAGAEFYQESYPGDGDIESLWKDPNRLATLLPSKQTRAVAATIRLRTQDTRTNKSTVRRYATGRSRRDSTRRTSTIGGDVHVSMLPDLSEMRSNEETAWEEIMMIKEKPIPMARKRGEKDHILSQQHLRLQGLENFNWKWKKAWRSFMAQLSESFEKVELWRGDLKNIEGHFGTGVVAFFRFIKWLLFLNLAILLLVVLFIVLPTILLNTQKPTCTNPNEEEYSCDEKYYCNINGSNVALSIVQGTGILETSLMFYGMYPNATFTYHIFDVPMYFNLPLAYLLVTLVYLLMSLIVIVRTGAKGFREKLLQNEGQFYQYSNLVFGGWDYCIQNEKSARNKHKAIYNELRTLLEEERLTEERHKQDKWRIFFLRCLVNTIVLAILTLSAGAIYFVFNYSITIKPNDGPKVLQLLYEFLPSLCIVALNITIPFIFKFLQSYEHYSPLTQIRMALVRTVFLRLASLVVFYASMYLKIDCGESEAPLTECSRCSAEPDCWETFVGQQIYKLLLTDFAIQLMLTFLVNFLRALLARHVHNRFVKFIGEQNFDLSRHALDVVYTQTLCWVGIFFAPLISLMAVVMFFILFYVKKFACLVNSKPNNVVYRASKSTSLFMVVMLVSYPVALIPIGFTISTFQPSASCGPFKSLGSIWSLVEQTFNLFPDVIQSIAGFLITPGFGIPLFVLLILLLYYYTAVNSANRHMVRVLKNQLVLEGHDKKFLIDRLLMFIRQEKRMRMMCSSSRNTDQDTLTNASSIQS</sequence>
<feature type="transmembrane region" description="Helical" evidence="7">
    <location>
        <begin position="296"/>
        <end position="314"/>
    </location>
</feature>
<protein>
    <recommendedName>
        <fullName evidence="8">TMC domain-containing protein</fullName>
    </recommendedName>
</protein>
<feature type="region of interest" description="Disordered" evidence="6">
    <location>
        <begin position="67"/>
        <end position="91"/>
    </location>
</feature>
<feature type="region of interest" description="Disordered" evidence="6">
    <location>
        <begin position="752"/>
        <end position="771"/>
    </location>
</feature>